<keyword evidence="6" id="KW-0221">Differentiation</keyword>
<dbReference type="Gene3D" id="2.60.120.970">
    <property type="match status" value="1"/>
</dbReference>
<dbReference type="EMBL" id="AB823860">
    <property type="protein sequence ID" value="BAQ19088.1"/>
    <property type="molecule type" value="Genomic_DNA"/>
</dbReference>
<dbReference type="SUPFAM" id="SSF57501">
    <property type="entry name" value="Cystine-knot cytokines"/>
    <property type="match status" value="1"/>
</dbReference>
<dbReference type="SMART" id="SM00204">
    <property type="entry name" value="TGFB"/>
    <property type="match status" value="1"/>
</dbReference>
<dbReference type="AlphaFoldDB" id="A0A0A8K9X3"/>
<dbReference type="GO" id="GO:0005615">
    <property type="term" value="C:extracellular space"/>
    <property type="evidence" value="ECO:0007669"/>
    <property type="project" value="TreeGrafter"/>
</dbReference>
<evidence type="ECO:0000256" key="8">
    <source>
        <dbReference type="ARBA" id="ARBA00023157"/>
    </source>
</evidence>
<dbReference type="InterPro" id="IPR001111">
    <property type="entry name" value="TGF-b_propeptide"/>
</dbReference>
<dbReference type="Pfam" id="PF00019">
    <property type="entry name" value="TGF_beta"/>
    <property type="match status" value="1"/>
</dbReference>
<keyword evidence="3" id="KW-0217">Developmental protein</keyword>
<evidence type="ECO:0000256" key="7">
    <source>
        <dbReference type="ARBA" id="ARBA00023030"/>
    </source>
</evidence>
<evidence type="ECO:0000256" key="3">
    <source>
        <dbReference type="ARBA" id="ARBA00022473"/>
    </source>
</evidence>
<dbReference type="InterPro" id="IPR001839">
    <property type="entry name" value="TGF-b_C"/>
</dbReference>
<accession>A0A0A8K9X3</accession>
<dbReference type="GO" id="GO:0051240">
    <property type="term" value="P:positive regulation of multicellular organismal process"/>
    <property type="evidence" value="ECO:0007669"/>
    <property type="project" value="UniProtKB-ARBA"/>
</dbReference>
<protein>
    <submittedName>
        <fullName evidence="13">Bone morphogenetic protein 2/4</fullName>
    </submittedName>
</protein>
<dbReference type="GO" id="GO:0051094">
    <property type="term" value="P:positive regulation of developmental process"/>
    <property type="evidence" value="ECO:0007669"/>
    <property type="project" value="UniProtKB-ARBA"/>
</dbReference>
<dbReference type="InterPro" id="IPR015615">
    <property type="entry name" value="TGF-beta-rel"/>
</dbReference>
<dbReference type="KEGG" id="adf:107334071"/>
<feature type="signal peptide" evidence="11">
    <location>
        <begin position="1"/>
        <end position="18"/>
    </location>
</feature>
<feature type="domain" description="TGF-beta family profile" evidence="12">
    <location>
        <begin position="259"/>
        <end position="378"/>
    </location>
</feature>
<evidence type="ECO:0000256" key="6">
    <source>
        <dbReference type="ARBA" id="ARBA00022782"/>
    </source>
</evidence>
<comment type="subcellular location">
    <subcellularLocation>
        <location evidence="1">Secreted</location>
    </subcellularLocation>
</comment>
<comment type="similarity">
    <text evidence="2 10">Belongs to the TGF-beta family.</text>
</comment>
<feature type="chain" id="PRO_5002054614" evidence="11">
    <location>
        <begin position="19"/>
        <end position="378"/>
    </location>
</feature>
<sequence length="378" mass="42964">MLTARLCCLFFGITLCFGVPSNYQEQSSDVKRSDHFRAVEQSLLRRLGFKSLPTPKKGSKDKVPKLVLDLYHNHVNDPEWMSTNFKYKGKWTNANTIRAFHHEGDHLSAPVTQLPANRWKLFFDIFSIPNEEILRSAELHLTFLTTKNASNHSASNGQLRRANVYQVVIPETPGQPAIKRLIGTRFTTGHGSKSFDVKQAVQHWLQNPNENFGLEVHLMSDADSPVTHVNSLNEDGTIDNKPLLLTFSHDRTEHVYRRRKRRSAAEDLSTEREVNYCQRHPLYVDFSEVGWNDWIVAPPGYQGFYCKGECPFPIADHLNTTNHAIVQTLMNSVNPNNVPPACCVPTTLDAISMLFMNEHSKVVLKNYQDMVVDGCGCR</sequence>
<dbReference type="GO" id="GO:0030154">
    <property type="term" value="P:cell differentiation"/>
    <property type="evidence" value="ECO:0007669"/>
    <property type="project" value="UniProtKB-KW"/>
</dbReference>
<dbReference type="PANTHER" id="PTHR11848:SF263">
    <property type="entry name" value="PROTEIN DECAPENTAPLEGIC"/>
    <property type="match status" value="1"/>
</dbReference>
<dbReference type="InterPro" id="IPR017948">
    <property type="entry name" value="TGFb_CS"/>
</dbReference>
<keyword evidence="7 10" id="KW-0339">Growth factor</keyword>
<evidence type="ECO:0000256" key="5">
    <source>
        <dbReference type="ARBA" id="ARBA00022729"/>
    </source>
</evidence>
<dbReference type="Pfam" id="PF00688">
    <property type="entry name" value="TGFb_propeptide"/>
    <property type="match status" value="1"/>
</dbReference>
<dbReference type="CDD" id="cd13760">
    <property type="entry name" value="TGF_beta_BMP2_like"/>
    <property type="match status" value="1"/>
</dbReference>
<dbReference type="InterPro" id="IPR029034">
    <property type="entry name" value="Cystine-knot_cytokine"/>
</dbReference>
<dbReference type="PROSITE" id="PS00250">
    <property type="entry name" value="TGF_BETA_1"/>
    <property type="match status" value="1"/>
</dbReference>
<organism evidence="13">
    <name type="scientific">Acropora digitifera</name>
    <name type="common">Staghorn coral</name>
    <dbReference type="NCBI Taxonomy" id="70779"/>
    <lineage>
        <taxon>Eukaryota</taxon>
        <taxon>Metazoa</taxon>
        <taxon>Cnidaria</taxon>
        <taxon>Anthozoa</taxon>
        <taxon>Hexacorallia</taxon>
        <taxon>Scleractinia</taxon>
        <taxon>Astrocoeniina</taxon>
        <taxon>Acroporidae</taxon>
        <taxon>Acropora</taxon>
    </lineage>
</organism>
<dbReference type="PANTHER" id="PTHR11848">
    <property type="entry name" value="TGF-BETA FAMILY"/>
    <property type="match status" value="1"/>
</dbReference>
<keyword evidence="8" id="KW-1015">Disulfide bond</keyword>
<dbReference type="Gene3D" id="2.10.90.10">
    <property type="entry name" value="Cystine-knot cytokines"/>
    <property type="match status" value="1"/>
</dbReference>
<dbReference type="OrthoDB" id="5987191at2759"/>
<evidence type="ECO:0000259" key="12">
    <source>
        <dbReference type="PROSITE" id="PS51362"/>
    </source>
</evidence>
<evidence type="ECO:0000256" key="11">
    <source>
        <dbReference type="SAM" id="SignalP"/>
    </source>
</evidence>
<proteinExistence type="inferred from homology"/>
<dbReference type="GO" id="GO:0005125">
    <property type="term" value="F:cytokine activity"/>
    <property type="evidence" value="ECO:0007669"/>
    <property type="project" value="TreeGrafter"/>
</dbReference>
<dbReference type="FunFam" id="2.10.90.10:FF:000103">
    <property type="entry name" value="Bone morphogenetic protein 16"/>
    <property type="match status" value="1"/>
</dbReference>
<reference evidence="13" key="1">
    <citation type="submission" date="2013-06" db="EMBL/GenBank/DDBJ databases">
        <title>Nodal signalling determines biradial asymmetry in Hydra.</title>
        <authorList>
            <person name="Watanabe H."/>
            <person name="Schmidt H."/>
            <person name="Kuhn A."/>
            <person name="Oezbek S."/>
            <person name="Hobmayer B."/>
            <person name="Holstein T.W."/>
        </authorList>
    </citation>
    <scope>NUCLEOTIDE SEQUENCE</scope>
</reference>
<evidence type="ECO:0000256" key="4">
    <source>
        <dbReference type="ARBA" id="ARBA00022525"/>
    </source>
</evidence>
<evidence type="ECO:0000256" key="10">
    <source>
        <dbReference type="RuleBase" id="RU000354"/>
    </source>
</evidence>
<dbReference type="GO" id="GO:0008083">
    <property type="term" value="F:growth factor activity"/>
    <property type="evidence" value="ECO:0007669"/>
    <property type="project" value="UniProtKB-KW"/>
</dbReference>
<evidence type="ECO:0000313" key="13">
    <source>
        <dbReference type="EMBL" id="BAQ19088.1"/>
    </source>
</evidence>
<gene>
    <name evidence="13" type="primary">4</name>
    <name evidence="13" type="synonym">AdiBmp2</name>
</gene>
<keyword evidence="5 11" id="KW-0732">Signal</keyword>
<evidence type="ECO:0000256" key="9">
    <source>
        <dbReference type="ARBA" id="ARBA00023180"/>
    </source>
</evidence>
<name>A0A0A8K9X3_ACRDI</name>
<keyword evidence="9" id="KW-0325">Glycoprotein</keyword>
<evidence type="ECO:0000256" key="1">
    <source>
        <dbReference type="ARBA" id="ARBA00004613"/>
    </source>
</evidence>
<evidence type="ECO:0000256" key="2">
    <source>
        <dbReference type="ARBA" id="ARBA00006656"/>
    </source>
</evidence>
<keyword evidence="4" id="KW-0964">Secreted</keyword>
<dbReference type="PROSITE" id="PS51362">
    <property type="entry name" value="TGF_BETA_2"/>
    <property type="match status" value="1"/>
</dbReference>